<sequence>KGSGYYSFFFDTGNVTEIGTYIISISAVKQNFSVGIPSSNLLINVINRPTLLNSNDDVLYLRHTFIVLDSHNFTFGFTDVLTLKNITGADEKSFILIKREANGDPIPGSSVIGKLYETADHRYILDLDTEILQIGDYSIVVTLNKENYNLRVAVISLTIVKREFDPDFFTITSMILASGGIVEFQITLTDINNNSVPVLGVNLTLTINKIVYSTSNGRIIDNKDGTYTVSTLPIAEPFFAAETYLATLIIGKANYTFQTRVFTVEVQLTQIFPGMPTFYFVVITASIIGVVGSLTAYRVIQQARIPKHVKKIRKIKKLIKSKKKITEGISIPTKTEMIAKLFSKDWKEIDLSIKKTLGIEELKKKLPIKGPMVGDKEKRILKLKDKKPKEKAAEEKAAKKKLAKEKAAEEKAAKKKAAKEKAAEEKAAEEKAAKEKIPDEKVPEEKNKRRKG</sequence>
<gene>
    <name evidence="3" type="ORF">LCGC14_1504000</name>
</gene>
<feature type="non-terminal residue" evidence="3">
    <location>
        <position position="1"/>
    </location>
</feature>
<accession>A0A0F9LIM2</accession>
<feature type="compositionally biased region" description="Basic and acidic residues" evidence="1">
    <location>
        <begin position="419"/>
        <end position="452"/>
    </location>
</feature>
<proteinExistence type="predicted"/>
<dbReference type="InterPro" id="IPR013783">
    <property type="entry name" value="Ig-like_fold"/>
</dbReference>
<name>A0A0F9LIM2_9ZZZZ</name>
<protein>
    <submittedName>
        <fullName evidence="3">Uncharacterized protein</fullName>
    </submittedName>
</protein>
<dbReference type="Gene3D" id="2.60.40.10">
    <property type="entry name" value="Immunoglobulins"/>
    <property type="match status" value="1"/>
</dbReference>
<keyword evidence="2" id="KW-0812">Transmembrane</keyword>
<organism evidence="3">
    <name type="scientific">marine sediment metagenome</name>
    <dbReference type="NCBI Taxonomy" id="412755"/>
    <lineage>
        <taxon>unclassified sequences</taxon>
        <taxon>metagenomes</taxon>
        <taxon>ecological metagenomes</taxon>
    </lineage>
</organism>
<reference evidence="3" key="1">
    <citation type="journal article" date="2015" name="Nature">
        <title>Complex archaea that bridge the gap between prokaryotes and eukaryotes.</title>
        <authorList>
            <person name="Spang A."/>
            <person name="Saw J.H."/>
            <person name="Jorgensen S.L."/>
            <person name="Zaremba-Niedzwiedzka K."/>
            <person name="Martijn J."/>
            <person name="Lind A.E."/>
            <person name="van Eijk R."/>
            <person name="Schleper C."/>
            <person name="Guy L."/>
            <person name="Ettema T.J."/>
        </authorList>
    </citation>
    <scope>NUCLEOTIDE SEQUENCE</scope>
</reference>
<evidence type="ECO:0000313" key="3">
    <source>
        <dbReference type="EMBL" id="KKM64175.1"/>
    </source>
</evidence>
<feature type="region of interest" description="Disordered" evidence="1">
    <location>
        <begin position="384"/>
        <end position="452"/>
    </location>
</feature>
<dbReference type="EMBL" id="LAZR01010953">
    <property type="protein sequence ID" value="KKM64175.1"/>
    <property type="molecule type" value="Genomic_DNA"/>
</dbReference>
<keyword evidence="2" id="KW-0472">Membrane</keyword>
<feature type="compositionally biased region" description="Basic and acidic residues" evidence="1">
    <location>
        <begin position="384"/>
        <end position="397"/>
    </location>
</feature>
<evidence type="ECO:0000256" key="1">
    <source>
        <dbReference type="SAM" id="MobiDB-lite"/>
    </source>
</evidence>
<feature type="transmembrane region" description="Helical" evidence="2">
    <location>
        <begin position="278"/>
        <end position="300"/>
    </location>
</feature>
<comment type="caution">
    <text evidence="3">The sequence shown here is derived from an EMBL/GenBank/DDBJ whole genome shotgun (WGS) entry which is preliminary data.</text>
</comment>
<evidence type="ECO:0000256" key="2">
    <source>
        <dbReference type="SAM" id="Phobius"/>
    </source>
</evidence>
<keyword evidence="2" id="KW-1133">Transmembrane helix</keyword>
<dbReference type="AlphaFoldDB" id="A0A0F9LIM2"/>